<keyword evidence="3" id="KW-0732">Signal</keyword>
<name>A0ABV0BQF2_9SPHI</name>
<feature type="domain" description="SusD-like N-terminal" evidence="7">
    <location>
        <begin position="110"/>
        <end position="229"/>
    </location>
</feature>
<dbReference type="RefSeq" id="WP_183917552.1">
    <property type="nucleotide sequence ID" value="NZ_JBDJLH010000003.1"/>
</dbReference>
<gene>
    <name evidence="8" type="ORF">ABE541_05660</name>
</gene>
<comment type="similarity">
    <text evidence="2">Belongs to the SusD family.</text>
</comment>
<feature type="domain" description="RagB/SusD" evidence="6">
    <location>
        <begin position="249"/>
        <end position="485"/>
    </location>
</feature>
<sequence length="488" mass="55861">MKFKHILSVIGISSALMLGSSCGKYLNLSPQGSTYDEVFWIDGANVQKATLGAYALLRDGIRNERSYFIFGDIASGVLKTGGDYWNYTDLSKGGGYKFSYAPYLEGSLWNWTRFYKIINQCNLIIEHTSEMDVSLFENGEDEKKQYISAARFLRAYTYFYMQRVWGDVLLVKETFKDPQNIPDMPRSPQSETLALCKEDLIYASTNLEQGAIKSFASKGAANALLAQVYAWEHDYVNTEKYIAESLKGGYALEDIKDYKKIWKGDSKESIFEINMAYSQSGGEWLNDFFNVYLTSANVPGKGSASVWEIDPEFLADQEEGFKDGSVRYDTITAPFPDNAAKRVITKYSNLEHYSANDPKLYAVSNNLVLIRLADMILLRAEAYYKNGKQNLALEDLNTIRRRAGLQNITLSGNDLFKEIFLERRRELIGEGTIQFDLIRMNLFTAFDDYSAYYTEERIAKQGYYWPLNMRALLPQNEKLTQNPYWMNH</sequence>
<dbReference type="Pfam" id="PF07980">
    <property type="entry name" value="SusD_RagB"/>
    <property type="match status" value="1"/>
</dbReference>
<organism evidence="8 9">
    <name type="scientific">Sphingobacterium kitahiroshimense</name>
    <dbReference type="NCBI Taxonomy" id="470446"/>
    <lineage>
        <taxon>Bacteria</taxon>
        <taxon>Pseudomonadati</taxon>
        <taxon>Bacteroidota</taxon>
        <taxon>Sphingobacteriia</taxon>
        <taxon>Sphingobacteriales</taxon>
        <taxon>Sphingobacteriaceae</taxon>
        <taxon>Sphingobacterium</taxon>
    </lineage>
</organism>
<protein>
    <submittedName>
        <fullName evidence="8">RagB/SusD family nutrient uptake outer membrane protein</fullName>
    </submittedName>
</protein>
<accession>A0ABV0BQF2</accession>
<dbReference type="SUPFAM" id="SSF48452">
    <property type="entry name" value="TPR-like"/>
    <property type="match status" value="1"/>
</dbReference>
<evidence type="ECO:0000256" key="4">
    <source>
        <dbReference type="ARBA" id="ARBA00023136"/>
    </source>
</evidence>
<keyword evidence="5" id="KW-0998">Cell outer membrane</keyword>
<dbReference type="Proteomes" id="UP001409291">
    <property type="component" value="Unassembled WGS sequence"/>
</dbReference>
<evidence type="ECO:0000256" key="2">
    <source>
        <dbReference type="ARBA" id="ARBA00006275"/>
    </source>
</evidence>
<dbReference type="PROSITE" id="PS51257">
    <property type="entry name" value="PROKAR_LIPOPROTEIN"/>
    <property type="match status" value="1"/>
</dbReference>
<keyword evidence="4" id="KW-0472">Membrane</keyword>
<evidence type="ECO:0000256" key="5">
    <source>
        <dbReference type="ARBA" id="ARBA00023237"/>
    </source>
</evidence>
<dbReference type="InterPro" id="IPR033985">
    <property type="entry name" value="SusD-like_N"/>
</dbReference>
<keyword evidence="9" id="KW-1185">Reference proteome</keyword>
<evidence type="ECO:0000256" key="3">
    <source>
        <dbReference type="ARBA" id="ARBA00022729"/>
    </source>
</evidence>
<evidence type="ECO:0000259" key="6">
    <source>
        <dbReference type="Pfam" id="PF07980"/>
    </source>
</evidence>
<dbReference type="Gene3D" id="1.25.40.390">
    <property type="match status" value="1"/>
</dbReference>
<dbReference type="InterPro" id="IPR012944">
    <property type="entry name" value="SusD_RagB_dom"/>
</dbReference>
<proteinExistence type="inferred from homology"/>
<dbReference type="Pfam" id="PF14322">
    <property type="entry name" value="SusD-like_3"/>
    <property type="match status" value="1"/>
</dbReference>
<evidence type="ECO:0000313" key="8">
    <source>
        <dbReference type="EMBL" id="MEN5376744.1"/>
    </source>
</evidence>
<dbReference type="EMBL" id="JBDJNQ010000002">
    <property type="protein sequence ID" value="MEN5376744.1"/>
    <property type="molecule type" value="Genomic_DNA"/>
</dbReference>
<dbReference type="InterPro" id="IPR011990">
    <property type="entry name" value="TPR-like_helical_dom_sf"/>
</dbReference>
<dbReference type="CDD" id="cd08977">
    <property type="entry name" value="SusD"/>
    <property type="match status" value="1"/>
</dbReference>
<evidence type="ECO:0000313" key="9">
    <source>
        <dbReference type="Proteomes" id="UP001409291"/>
    </source>
</evidence>
<evidence type="ECO:0000256" key="1">
    <source>
        <dbReference type="ARBA" id="ARBA00004442"/>
    </source>
</evidence>
<reference evidence="8 9" key="1">
    <citation type="submission" date="2024-04" db="EMBL/GenBank/DDBJ databases">
        <title>WGS of bacteria from Torrens River.</title>
        <authorList>
            <person name="Wyrsch E.R."/>
            <person name="Drigo B."/>
        </authorList>
    </citation>
    <scope>NUCLEOTIDE SEQUENCE [LARGE SCALE GENOMIC DNA]</scope>
    <source>
        <strain evidence="8 9">TWI391</strain>
    </source>
</reference>
<comment type="caution">
    <text evidence="8">The sequence shown here is derived from an EMBL/GenBank/DDBJ whole genome shotgun (WGS) entry which is preliminary data.</text>
</comment>
<evidence type="ECO:0000259" key="7">
    <source>
        <dbReference type="Pfam" id="PF14322"/>
    </source>
</evidence>
<comment type="subcellular location">
    <subcellularLocation>
        <location evidence="1">Cell outer membrane</location>
    </subcellularLocation>
</comment>